<dbReference type="InterPro" id="IPR050482">
    <property type="entry name" value="Sensor_HK_TwoCompSys"/>
</dbReference>
<dbReference type="RefSeq" id="WP_344197642.1">
    <property type="nucleotide sequence ID" value="NZ_BAAAME010000002.1"/>
</dbReference>
<keyword evidence="9" id="KW-1133">Transmembrane helix</keyword>
<feature type="transmembrane region" description="Helical" evidence="9">
    <location>
        <begin position="38"/>
        <end position="57"/>
    </location>
</feature>
<gene>
    <name evidence="12" type="ORF">GCM10009710_06230</name>
</gene>
<keyword evidence="5" id="KW-0547">Nucleotide-binding</keyword>
<dbReference type="InterPro" id="IPR036890">
    <property type="entry name" value="HATPase_C_sf"/>
</dbReference>
<dbReference type="EC" id="2.7.13.3" evidence="2"/>
<dbReference type="Pfam" id="PF02518">
    <property type="entry name" value="HATPase_c"/>
    <property type="match status" value="1"/>
</dbReference>
<feature type="transmembrane region" description="Helical" evidence="9">
    <location>
        <begin position="109"/>
        <end position="126"/>
    </location>
</feature>
<keyword evidence="13" id="KW-1185">Reference proteome</keyword>
<evidence type="ECO:0000256" key="1">
    <source>
        <dbReference type="ARBA" id="ARBA00000085"/>
    </source>
</evidence>
<sequence length="369" mass="39121">MVNRESEVWASAVLTVLVVALAVPVALLPEGVTGPVGLWWVAYVAQLVGVLGVLWFAELLPRAWQLAALGLLVSSAWALVLLAPFTGWMPFVLILAASASVHLLTPRGVGAVIAVGSAFLLVGLLLTDVPAGYVAMMVVLYTLIMVVSALSDRAQLVVQRNRTELAVLNTELRSTQALLEESSRADERLRISRDLHDVMGHQLTALILELEVASHRTDGEAHEHVVTARGIARDLMDDVRSTVADQRSVPPDLATALHQVAGGATGLDVTLTVEAELPTDGPAFTALVRCAQEVVTNALRHAQATRLWIDVSCTDGLIVLTAQDDGVGSRTLVPGNGLAGICERTEELGGSAEFRSHDGFLVTARVPAA</sequence>
<evidence type="ECO:0000313" key="12">
    <source>
        <dbReference type="EMBL" id="GAA1728348.1"/>
    </source>
</evidence>
<evidence type="ECO:0000256" key="4">
    <source>
        <dbReference type="ARBA" id="ARBA00022679"/>
    </source>
</evidence>
<dbReference type="InterPro" id="IPR011712">
    <property type="entry name" value="Sig_transdc_His_kin_sub3_dim/P"/>
</dbReference>
<keyword evidence="9" id="KW-0472">Membrane</keyword>
<comment type="catalytic activity">
    <reaction evidence="1">
        <text>ATP + protein L-histidine = ADP + protein N-phospho-L-histidine.</text>
        <dbReference type="EC" id="2.7.13.3"/>
    </reaction>
</comment>
<dbReference type="Gene3D" id="3.30.565.10">
    <property type="entry name" value="Histidine kinase-like ATPase, C-terminal domain"/>
    <property type="match status" value="1"/>
</dbReference>
<keyword evidence="7" id="KW-0067">ATP-binding</keyword>
<evidence type="ECO:0000256" key="3">
    <source>
        <dbReference type="ARBA" id="ARBA00022553"/>
    </source>
</evidence>
<accession>A0ABN2JID8</accession>
<feature type="transmembrane region" description="Helical" evidence="9">
    <location>
        <begin position="64"/>
        <end position="82"/>
    </location>
</feature>
<dbReference type="Proteomes" id="UP001501057">
    <property type="component" value="Unassembled WGS sequence"/>
</dbReference>
<dbReference type="EMBL" id="BAAAME010000002">
    <property type="protein sequence ID" value="GAA1728348.1"/>
    <property type="molecule type" value="Genomic_DNA"/>
</dbReference>
<evidence type="ECO:0000256" key="2">
    <source>
        <dbReference type="ARBA" id="ARBA00012438"/>
    </source>
</evidence>
<comment type="caution">
    <text evidence="12">The sequence shown here is derived from an EMBL/GenBank/DDBJ whole genome shotgun (WGS) entry which is preliminary data.</text>
</comment>
<organism evidence="12 13">
    <name type="scientific">Aeromicrobium alkaliterrae</name>
    <dbReference type="NCBI Taxonomy" id="302168"/>
    <lineage>
        <taxon>Bacteria</taxon>
        <taxon>Bacillati</taxon>
        <taxon>Actinomycetota</taxon>
        <taxon>Actinomycetes</taxon>
        <taxon>Propionibacteriales</taxon>
        <taxon>Nocardioidaceae</taxon>
        <taxon>Aeromicrobium</taxon>
    </lineage>
</organism>
<evidence type="ECO:0000256" key="8">
    <source>
        <dbReference type="ARBA" id="ARBA00023012"/>
    </source>
</evidence>
<dbReference type="PANTHER" id="PTHR24421">
    <property type="entry name" value="NITRATE/NITRITE SENSOR PROTEIN NARX-RELATED"/>
    <property type="match status" value="1"/>
</dbReference>
<evidence type="ECO:0000256" key="7">
    <source>
        <dbReference type="ARBA" id="ARBA00022840"/>
    </source>
</evidence>
<feature type="transmembrane region" description="Helical" evidence="9">
    <location>
        <begin position="132"/>
        <end position="150"/>
    </location>
</feature>
<dbReference type="Gene3D" id="1.20.5.1930">
    <property type="match status" value="1"/>
</dbReference>
<keyword evidence="8" id="KW-0902">Two-component regulatory system</keyword>
<dbReference type="SUPFAM" id="SSF55874">
    <property type="entry name" value="ATPase domain of HSP90 chaperone/DNA topoisomerase II/histidine kinase"/>
    <property type="match status" value="1"/>
</dbReference>
<dbReference type="Pfam" id="PF07730">
    <property type="entry name" value="HisKA_3"/>
    <property type="match status" value="1"/>
</dbReference>
<evidence type="ECO:0000256" key="9">
    <source>
        <dbReference type="SAM" id="Phobius"/>
    </source>
</evidence>
<dbReference type="PANTHER" id="PTHR24421:SF10">
    <property type="entry name" value="NITRATE_NITRITE SENSOR PROTEIN NARQ"/>
    <property type="match status" value="1"/>
</dbReference>
<evidence type="ECO:0000256" key="6">
    <source>
        <dbReference type="ARBA" id="ARBA00022777"/>
    </source>
</evidence>
<evidence type="ECO:0000259" key="11">
    <source>
        <dbReference type="Pfam" id="PF07730"/>
    </source>
</evidence>
<dbReference type="InterPro" id="IPR003594">
    <property type="entry name" value="HATPase_dom"/>
</dbReference>
<proteinExistence type="predicted"/>
<name>A0ABN2JID8_9ACTN</name>
<keyword evidence="6" id="KW-0418">Kinase</keyword>
<keyword evidence="9" id="KW-0812">Transmembrane</keyword>
<feature type="domain" description="Histidine kinase/HSP90-like ATPase" evidence="10">
    <location>
        <begin position="286"/>
        <end position="368"/>
    </location>
</feature>
<reference evidence="12 13" key="1">
    <citation type="journal article" date="2019" name="Int. J. Syst. Evol. Microbiol.">
        <title>The Global Catalogue of Microorganisms (GCM) 10K type strain sequencing project: providing services to taxonomists for standard genome sequencing and annotation.</title>
        <authorList>
            <consortium name="The Broad Institute Genomics Platform"/>
            <consortium name="The Broad Institute Genome Sequencing Center for Infectious Disease"/>
            <person name="Wu L."/>
            <person name="Ma J."/>
        </authorList>
    </citation>
    <scope>NUCLEOTIDE SEQUENCE [LARGE SCALE GENOMIC DNA]</scope>
    <source>
        <strain evidence="12 13">JCM 13518</strain>
    </source>
</reference>
<evidence type="ECO:0000259" key="10">
    <source>
        <dbReference type="Pfam" id="PF02518"/>
    </source>
</evidence>
<evidence type="ECO:0000313" key="13">
    <source>
        <dbReference type="Proteomes" id="UP001501057"/>
    </source>
</evidence>
<keyword evidence="3" id="KW-0597">Phosphoprotein</keyword>
<keyword evidence="4" id="KW-0808">Transferase</keyword>
<evidence type="ECO:0000256" key="5">
    <source>
        <dbReference type="ARBA" id="ARBA00022741"/>
    </source>
</evidence>
<protein>
    <recommendedName>
        <fullName evidence="2">histidine kinase</fullName>
        <ecNumber evidence="2">2.7.13.3</ecNumber>
    </recommendedName>
</protein>
<feature type="domain" description="Signal transduction histidine kinase subgroup 3 dimerisation and phosphoacceptor" evidence="11">
    <location>
        <begin position="187"/>
        <end position="247"/>
    </location>
</feature>
<dbReference type="CDD" id="cd16917">
    <property type="entry name" value="HATPase_UhpB-NarQ-NarX-like"/>
    <property type="match status" value="1"/>
</dbReference>